<dbReference type="PIRSF" id="PIRSF004555">
    <property type="entry name" value="UCP004555"/>
    <property type="match status" value="1"/>
</dbReference>
<evidence type="ECO:0000256" key="2">
    <source>
        <dbReference type="HAMAP-Rule" id="MF_00274"/>
    </source>
</evidence>
<dbReference type="InterPro" id="IPR004401">
    <property type="entry name" value="YbaB/EbfC"/>
</dbReference>
<comment type="subunit">
    <text evidence="2">Homodimer.</text>
</comment>
<dbReference type="Proteomes" id="UP000220102">
    <property type="component" value="Unassembled WGS sequence"/>
</dbReference>
<dbReference type="InterPro" id="IPR036894">
    <property type="entry name" value="YbaB-like_sf"/>
</dbReference>
<reference evidence="5 6" key="1">
    <citation type="submission" date="2017-10" db="EMBL/GenBank/DDBJ databases">
        <title>Draft genome of Longibacter Salinarum.</title>
        <authorList>
            <person name="Goh K.M."/>
            <person name="Shamsir M.S."/>
            <person name="Lim S.W."/>
        </authorList>
    </citation>
    <scope>NUCLEOTIDE SEQUENCE [LARGE SCALE GENOMIC DNA]</scope>
    <source>
        <strain evidence="5 6">KCTC 52045</strain>
    </source>
</reference>
<dbReference type="GO" id="GO:0005829">
    <property type="term" value="C:cytosol"/>
    <property type="evidence" value="ECO:0007669"/>
    <property type="project" value="TreeGrafter"/>
</dbReference>
<evidence type="ECO:0000256" key="4">
    <source>
        <dbReference type="SAM" id="MobiDB-lite"/>
    </source>
</evidence>
<keyword evidence="3" id="KW-0175">Coiled coil</keyword>
<dbReference type="SUPFAM" id="SSF82607">
    <property type="entry name" value="YbaB-like"/>
    <property type="match status" value="1"/>
</dbReference>
<dbReference type="PANTHER" id="PTHR33449">
    <property type="entry name" value="NUCLEOID-ASSOCIATED PROTEIN YBAB"/>
    <property type="match status" value="1"/>
</dbReference>
<name>A0A2A8CXE0_9BACT</name>
<accession>A0A2A8CXE0</accession>
<comment type="function">
    <text evidence="2">Binds to DNA and alters its conformation. May be involved in regulation of gene expression, nucleoid organization and DNA protection.</text>
</comment>
<dbReference type="Gene3D" id="3.30.1310.10">
    <property type="entry name" value="Nucleoid-associated protein YbaB-like domain"/>
    <property type="match status" value="1"/>
</dbReference>
<evidence type="ECO:0000313" key="5">
    <source>
        <dbReference type="EMBL" id="PEN13237.1"/>
    </source>
</evidence>
<feature type="coiled-coil region" evidence="3">
    <location>
        <begin position="8"/>
        <end position="35"/>
    </location>
</feature>
<gene>
    <name evidence="5" type="ORF">CRI94_11390</name>
</gene>
<dbReference type="AlphaFoldDB" id="A0A2A8CXE0"/>
<protein>
    <recommendedName>
        <fullName evidence="2">Nucleoid-associated protein CRI94_11390</fullName>
    </recommendedName>
</protein>
<evidence type="ECO:0000256" key="1">
    <source>
        <dbReference type="ARBA" id="ARBA00023125"/>
    </source>
</evidence>
<feature type="region of interest" description="Disordered" evidence="4">
    <location>
        <begin position="90"/>
        <end position="113"/>
    </location>
</feature>
<dbReference type="EMBL" id="PDEQ01000005">
    <property type="protein sequence ID" value="PEN13237.1"/>
    <property type="molecule type" value="Genomic_DNA"/>
</dbReference>
<dbReference type="Pfam" id="PF02575">
    <property type="entry name" value="YbaB_DNA_bd"/>
    <property type="match status" value="1"/>
</dbReference>
<dbReference type="OrthoDB" id="9808738at2"/>
<dbReference type="GO" id="GO:0003677">
    <property type="term" value="F:DNA binding"/>
    <property type="evidence" value="ECO:0007669"/>
    <property type="project" value="UniProtKB-UniRule"/>
</dbReference>
<keyword evidence="1 2" id="KW-0238">DNA-binding</keyword>
<evidence type="ECO:0000256" key="3">
    <source>
        <dbReference type="SAM" id="Coils"/>
    </source>
</evidence>
<sequence>MANGGMNMQNMMGKIMEMQQKMNAAQEELAGKEVTAEAGGGMVKVTANGAQKITAIEIDPEAVDPDDIELLEDLVIAGVNKALDEADEMKQKEMQKSMGGMLPPGMDLSQLGL</sequence>
<dbReference type="RefSeq" id="WP_098075829.1">
    <property type="nucleotide sequence ID" value="NZ_PDEQ01000005.1"/>
</dbReference>
<dbReference type="PANTHER" id="PTHR33449:SF1">
    <property type="entry name" value="NUCLEOID-ASSOCIATED PROTEIN YBAB"/>
    <property type="match status" value="1"/>
</dbReference>
<comment type="subcellular location">
    <subcellularLocation>
        <location evidence="2">Cytoplasm</location>
        <location evidence="2">Nucleoid</location>
    </subcellularLocation>
</comment>
<comment type="similarity">
    <text evidence="2">Belongs to the YbaB/EbfC family.</text>
</comment>
<keyword evidence="6" id="KW-1185">Reference proteome</keyword>
<keyword evidence="2" id="KW-0963">Cytoplasm</keyword>
<evidence type="ECO:0000313" key="6">
    <source>
        <dbReference type="Proteomes" id="UP000220102"/>
    </source>
</evidence>
<dbReference type="HAMAP" id="MF_00274">
    <property type="entry name" value="DNA_YbaB_EbfC"/>
    <property type="match status" value="1"/>
</dbReference>
<comment type="caution">
    <text evidence="5">The sequence shown here is derived from an EMBL/GenBank/DDBJ whole genome shotgun (WGS) entry which is preliminary data.</text>
</comment>
<dbReference type="GO" id="GO:0043590">
    <property type="term" value="C:bacterial nucleoid"/>
    <property type="evidence" value="ECO:0007669"/>
    <property type="project" value="UniProtKB-UniRule"/>
</dbReference>
<organism evidence="5 6">
    <name type="scientific">Longibacter salinarum</name>
    <dbReference type="NCBI Taxonomy" id="1850348"/>
    <lineage>
        <taxon>Bacteria</taxon>
        <taxon>Pseudomonadati</taxon>
        <taxon>Rhodothermota</taxon>
        <taxon>Rhodothermia</taxon>
        <taxon>Rhodothermales</taxon>
        <taxon>Salisaetaceae</taxon>
        <taxon>Longibacter</taxon>
    </lineage>
</organism>
<proteinExistence type="inferred from homology"/>
<dbReference type="NCBIfam" id="TIGR00103">
    <property type="entry name" value="DNA_YbaB_EbfC"/>
    <property type="match status" value="1"/>
</dbReference>